<comment type="caution">
    <text evidence="1">The sequence shown here is derived from an EMBL/GenBank/DDBJ whole genome shotgun (WGS) entry which is preliminary data.</text>
</comment>
<dbReference type="Proteomes" id="UP000029223">
    <property type="component" value="Unassembled WGS sequence"/>
</dbReference>
<evidence type="ECO:0000313" key="1">
    <source>
        <dbReference type="EMBL" id="GAL24671.1"/>
    </source>
</evidence>
<dbReference type="EMBL" id="BBMS01000005">
    <property type="protein sequence ID" value="GAL24671.1"/>
    <property type="molecule type" value="Genomic_DNA"/>
</dbReference>
<keyword evidence="2" id="KW-1185">Reference proteome</keyword>
<gene>
    <name evidence="1" type="ORF">JCM19239_7271</name>
</gene>
<protein>
    <submittedName>
        <fullName evidence="1">Uncharacterized protein</fullName>
    </submittedName>
</protein>
<organism evidence="1 2">
    <name type="scientific">Vibrio variabilis</name>
    <dbReference type="NCBI Taxonomy" id="990271"/>
    <lineage>
        <taxon>Bacteria</taxon>
        <taxon>Pseudomonadati</taxon>
        <taxon>Pseudomonadota</taxon>
        <taxon>Gammaproteobacteria</taxon>
        <taxon>Vibrionales</taxon>
        <taxon>Vibrionaceae</taxon>
        <taxon>Vibrio</taxon>
    </lineage>
</organism>
<proteinExistence type="predicted"/>
<evidence type="ECO:0000313" key="2">
    <source>
        <dbReference type="Proteomes" id="UP000029223"/>
    </source>
</evidence>
<accession>A0ABQ0J7E9</accession>
<name>A0ABQ0J7E9_9VIBR</name>
<sequence length="52" mass="5659">MWFAETTDSEKAEYLGGTREMLLRSKSAPIFVIGGTWKLSGKSSPSTTQYGG</sequence>
<reference evidence="2" key="1">
    <citation type="submission" date="2014-09" db="EMBL/GenBank/DDBJ databases">
        <title>Vibrio variabilis JCM 19239. (C206) whole genome shotgun sequence.</title>
        <authorList>
            <person name="Sawabe T."/>
            <person name="Meirelles P."/>
            <person name="Nakanishi M."/>
            <person name="Sayaka M."/>
            <person name="Hattori M."/>
            <person name="Ohkuma M."/>
        </authorList>
    </citation>
    <scope>NUCLEOTIDE SEQUENCE [LARGE SCALE GENOMIC DNA]</scope>
    <source>
        <strain evidence="2">JCM 19239</strain>
    </source>
</reference>